<dbReference type="GO" id="GO:0016787">
    <property type="term" value="F:hydrolase activity"/>
    <property type="evidence" value="ECO:0007669"/>
    <property type="project" value="UniProtKB-KW"/>
</dbReference>
<evidence type="ECO:0000256" key="1">
    <source>
        <dbReference type="ARBA" id="ARBA00022722"/>
    </source>
</evidence>
<dbReference type="PANTHER" id="PTHR12302:SF3">
    <property type="entry name" value="SERINE_THREONINE-PROTEIN KINASE 31"/>
    <property type="match status" value="1"/>
</dbReference>
<sequence>MIKIKFYLFLFLCSALSFAKPLNGYVVAINDGDTFVLLDDTKTQHKIRLAEIDCPESGQPFGKNAKQFLSDLIFNKTVYCQVLNIDKYGREICKVYLEPNLKTYVSSELVKAGLAWHYKRYSNSIELDKFEKEARRCKRGLWAEPNAIAPWNWRRN</sequence>
<feature type="chain" id="PRO_5015536018" evidence="4">
    <location>
        <begin position="20"/>
        <end position="156"/>
    </location>
</feature>
<dbReference type="RefSeq" id="WP_103726895.1">
    <property type="nucleotide sequence ID" value="NZ_PQNY01000017.1"/>
</dbReference>
<dbReference type="OrthoDB" id="9805504at2"/>
<name>A0A2S4N5D2_9FLAO</name>
<dbReference type="SUPFAM" id="SSF50199">
    <property type="entry name" value="Staphylococcal nuclease"/>
    <property type="match status" value="1"/>
</dbReference>
<accession>A0A2S4N5D2</accession>
<evidence type="ECO:0000256" key="3">
    <source>
        <dbReference type="ARBA" id="ARBA00022801"/>
    </source>
</evidence>
<dbReference type="EMBL" id="PQNY01000017">
    <property type="protein sequence ID" value="POS00938.1"/>
    <property type="molecule type" value="Genomic_DNA"/>
</dbReference>
<comment type="caution">
    <text evidence="6">The sequence shown here is derived from an EMBL/GenBank/DDBJ whole genome shotgun (WGS) entry which is preliminary data.</text>
</comment>
<dbReference type="Pfam" id="PF00565">
    <property type="entry name" value="SNase"/>
    <property type="match status" value="1"/>
</dbReference>
<proteinExistence type="predicted"/>
<evidence type="ECO:0000313" key="6">
    <source>
        <dbReference type="EMBL" id="POS00938.1"/>
    </source>
</evidence>
<keyword evidence="3" id="KW-0378">Hydrolase</keyword>
<feature type="signal peptide" evidence="4">
    <location>
        <begin position="1"/>
        <end position="19"/>
    </location>
</feature>
<dbReference type="InterPro" id="IPR035437">
    <property type="entry name" value="SNase_OB-fold_sf"/>
</dbReference>
<dbReference type="Proteomes" id="UP000237056">
    <property type="component" value="Unassembled WGS sequence"/>
</dbReference>
<evidence type="ECO:0000256" key="2">
    <source>
        <dbReference type="ARBA" id="ARBA00022759"/>
    </source>
</evidence>
<evidence type="ECO:0000313" key="7">
    <source>
        <dbReference type="Proteomes" id="UP000237056"/>
    </source>
</evidence>
<dbReference type="GO" id="GO:0004519">
    <property type="term" value="F:endonuclease activity"/>
    <property type="evidence" value="ECO:0007669"/>
    <property type="project" value="UniProtKB-KW"/>
</dbReference>
<keyword evidence="4" id="KW-0732">Signal</keyword>
<dbReference type="PANTHER" id="PTHR12302">
    <property type="entry name" value="EBNA2 BINDING PROTEIN P100"/>
    <property type="match status" value="1"/>
</dbReference>
<gene>
    <name evidence="6" type="ORF">Q361_11742</name>
</gene>
<keyword evidence="7" id="KW-1185">Reference proteome</keyword>
<dbReference type="PROSITE" id="PS50830">
    <property type="entry name" value="TNASE_3"/>
    <property type="match status" value="1"/>
</dbReference>
<evidence type="ECO:0000259" key="5">
    <source>
        <dbReference type="PROSITE" id="PS50830"/>
    </source>
</evidence>
<feature type="domain" description="TNase-like" evidence="5">
    <location>
        <begin position="20"/>
        <end position="144"/>
    </location>
</feature>
<dbReference type="SMART" id="SM00318">
    <property type="entry name" value="SNc"/>
    <property type="match status" value="1"/>
</dbReference>
<evidence type="ECO:0000256" key="4">
    <source>
        <dbReference type="SAM" id="SignalP"/>
    </source>
</evidence>
<keyword evidence="1" id="KW-0540">Nuclease</keyword>
<protein>
    <submittedName>
        <fullName evidence="6">Endonuclease YncB(Thermonuclease family)</fullName>
    </submittedName>
</protein>
<organism evidence="6 7">
    <name type="scientific">Flavobacterium croceum DSM 17960</name>
    <dbReference type="NCBI Taxonomy" id="1121886"/>
    <lineage>
        <taxon>Bacteria</taxon>
        <taxon>Pseudomonadati</taxon>
        <taxon>Bacteroidota</taxon>
        <taxon>Flavobacteriia</taxon>
        <taxon>Flavobacteriales</taxon>
        <taxon>Flavobacteriaceae</taxon>
        <taxon>Flavobacterium</taxon>
    </lineage>
</organism>
<dbReference type="Gene3D" id="2.40.50.90">
    <property type="match status" value="1"/>
</dbReference>
<keyword evidence="2 6" id="KW-0255">Endonuclease</keyword>
<reference evidence="6 7" key="1">
    <citation type="submission" date="2018-01" db="EMBL/GenBank/DDBJ databases">
        <title>Genomic Encyclopedia of Type Strains, Phase I: the one thousand microbial genomes (KMG-I) project.</title>
        <authorList>
            <person name="Goeker M."/>
        </authorList>
    </citation>
    <scope>NUCLEOTIDE SEQUENCE [LARGE SCALE GENOMIC DNA]</scope>
    <source>
        <strain evidence="6 7">DSM 17960</strain>
    </source>
</reference>
<dbReference type="AlphaFoldDB" id="A0A2S4N5D2"/>
<dbReference type="InterPro" id="IPR016071">
    <property type="entry name" value="Staphylococal_nuclease_OB-fold"/>
</dbReference>